<comment type="catalytic activity">
    <reaction evidence="4">
        <text>a 1,2-diacyl-sn-glycero-3-phospho-(1D-myo-inositol-3,4,5-trisphosphate) + H2O = a 1,2-diacyl-sn-glycero-3-phospho-(1D-myo-inositol-3,4-bisphosphate) + phosphate</text>
        <dbReference type="Rhea" id="RHEA:25528"/>
        <dbReference type="ChEBI" id="CHEBI:15377"/>
        <dbReference type="ChEBI" id="CHEBI:43474"/>
        <dbReference type="ChEBI" id="CHEBI:57658"/>
        <dbReference type="ChEBI" id="CHEBI:57836"/>
        <dbReference type="EC" id="3.1.3.86"/>
    </reaction>
</comment>
<feature type="compositionally biased region" description="Polar residues" evidence="5">
    <location>
        <begin position="254"/>
        <end position="265"/>
    </location>
</feature>
<dbReference type="PANTHER" id="PTHR45666">
    <property type="entry name" value="TYPE IV INOSITOL POLYPHOSPHATE 5-PHOSPHATASE 9"/>
    <property type="match status" value="1"/>
</dbReference>
<evidence type="ECO:0000256" key="4">
    <source>
        <dbReference type="ARBA" id="ARBA00051871"/>
    </source>
</evidence>
<evidence type="ECO:0000256" key="3">
    <source>
        <dbReference type="ARBA" id="ARBA00022801"/>
    </source>
</evidence>
<keyword evidence="3" id="KW-0378">Hydrolase</keyword>
<dbReference type="AlphaFoldDB" id="A0A068TUR5"/>
<dbReference type="GO" id="GO:0010305">
    <property type="term" value="P:leaf vascular tissue pattern formation"/>
    <property type="evidence" value="ECO:0007669"/>
    <property type="project" value="UniProtKB-ARBA"/>
</dbReference>
<dbReference type="InterPro" id="IPR036691">
    <property type="entry name" value="Endo/exonu/phosph_ase_sf"/>
</dbReference>
<dbReference type="FunCoup" id="A0A068TUR5">
    <property type="interactions" value="2157"/>
</dbReference>
<dbReference type="GO" id="GO:0004439">
    <property type="term" value="F:phosphatidylinositol-4,5-bisphosphate 5-phosphatase activity"/>
    <property type="evidence" value="ECO:0007669"/>
    <property type="project" value="UniProtKB-EC"/>
</dbReference>
<comment type="catalytic activity">
    <reaction evidence="1">
        <text>a 1,2-diacyl-sn-glycero-3-phospho-(1D-myo-inositol-4,5-bisphosphate) + H2O = a 1,2-diacyl-sn-glycero-3-phospho-(1D-myo-inositol 4-phosphate) + phosphate</text>
        <dbReference type="Rhea" id="RHEA:22764"/>
        <dbReference type="ChEBI" id="CHEBI:15377"/>
        <dbReference type="ChEBI" id="CHEBI:43474"/>
        <dbReference type="ChEBI" id="CHEBI:58178"/>
        <dbReference type="ChEBI" id="CHEBI:58456"/>
        <dbReference type="EC" id="3.1.3.36"/>
    </reaction>
</comment>
<dbReference type="SMART" id="SM00128">
    <property type="entry name" value="IPPc"/>
    <property type="match status" value="1"/>
</dbReference>
<dbReference type="GO" id="GO:0004445">
    <property type="term" value="F:inositol-polyphosphate 5-phosphatase activity"/>
    <property type="evidence" value="ECO:0007669"/>
    <property type="project" value="InterPro"/>
</dbReference>
<reference evidence="8" key="1">
    <citation type="journal article" date="2014" name="Science">
        <title>The coffee genome provides insight into the convergent evolution of caffeine biosynthesis.</title>
        <authorList>
            <person name="Denoeud F."/>
            <person name="Carretero-Paulet L."/>
            <person name="Dereeper A."/>
            <person name="Droc G."/>
            <person name="Guyot R."/>
            <person name="Pietrella M."/>
            <person name="Zheng C."/>
            <person name="Alberti A."/>
            <person name="Anthony F."/>
            <person name="Aprea G."/>
            <person name="Aury J.M."/>
            <person name="Bento P."/>
            <person name="Bernard M."/>
            <person name="Bocs S."/>
            <person name="Campa C."/>
            <person name="Cenci A."/>
            <person name="Combes M.C."/>
            <person name="Crouzillat D."/>
            <person name="Da Silva C."/>
            <person name="Daddiego L."/>
            <person name="De Bellis F."/>
            <person name="Dussert S."/>
            <person name="Garsmeur O."/>
            <person name="Gayraud T."/>
            <person name="Guignon V."/>
            <person name="Jahn K."/>
            <person name="Jamilloux V."/>
            <person name="Joet T."/>
            <person name="Labadie K."/>
            <person name="Lan T."/>
            <person name="Leclercq J."/>
            <person name="Lepelley M."/>
            <person name="Leroy T."/>
            <person name="Li L.T."/>
            <person name="Librado P."/>
            <person name="Lopez L."/>
            <person name="Munoz A."/>
            <person name="Noel B."/>
            <person name="Pallavicini A."/>
            <person name="Perrotta G."/>
            <person name="Poncet V."/>
            <person name="Pot D."/>
            <person name="Priyono X."/>
            <person name="Rigoreau M."/>
            <person name="Rouard M."/>
            <person name="Rozas J."/>
            <person name="Tranchant-Dubreuil C."/>
            <person name="VanBuren R."/>
            <person name="Zhang Q."/>
            <person name="Andrade A.C."/>
            <person name="Argout X."/>
            <person name="Bertrand B."/>
            <person name="de Kochko A."/>
            <person name="Graziosi G."/>
            <person name="Henry R.J."/>
            <person name="Jayarama X."/>
            <person name="Ming R."/>
            <person name="Nagai C."/>
            <person name="Rounsley S."/>
            <person name="Sankoff D."/>
            <person name="Giuliano G."/>
            <person name="Albert V.A."/>
            <person name="Wincker P."/>
            <person name="Lashermes P."/>
        </authorList>
    </citation>
    <scope>NUCLEOTIDE SEQUENCE [LARGE SCALE GENOMIC DNA]</scope>
    <source>
        <strain evidence="8">cv. DH200-94</strain>
    </source>
</reference>
<dbReference type="OMA" id="MPRNSRY"/>
<dbReference type="FunFam" id="3.60.10.10:FF:000019">
    <property type="entry name" value="Type IV inositol polyphosphate 5-phosphatase 7"/>
    <property type="match status" value="1"/>
</dbReference>
<dbReference type="SUPFAM" id="SSF56219">
    <property type="entry name" value="DNase I-like"/>
    <property type="match status" value="2"/>
</dbReference>
<gene>
    <name evidence="7" type="ORF">GSCOC_T00026114001</name>
</gene>
<proteinExistence type="inferred from homology"/>
<sequence length="621" mass="70887">MRDENSKKSKLSWSKKLVRKWFNIKGKAEEFQAHEVVYGGGDVEWRNSFSEREPPTIKKSRTERSSRNLERSRRSRVDLDHPQIINVHNYSMFVATWNVGGKSPPNNLNLDDWLHSAPPADIYVLGFQEIVPLNAGNILGAEDNGPAKKWISLIRKTLNNGPGTSGGSGCYTPSPVPEPIVEWNADFEGSTRQKASKFLPRRSFQTPQCWRMDNDMSIPHPRLDRRFSVCDRVIFGHRASDFDPNARWGHRPSDCSSSQRPSDYSSGYRPSDYSSGCRPSDYSSGRRPSDYSSGRRPSDYSWGQRPSDFSRWGSSDDDYGAGDSPSTVLFSPMSCSGYAPMEDGYGMPAHSRYCLVSSKQMVGLFLTVWVRSELRESVRNLKVSCVGRGLMGYLGNKGSISVSMLLHQTSFCFVCSHLTSGQKEGDELRRNSDVMEILKKTRFPRVQGIGDEKSPETILGHDRVVWLGDLNYRVALSYRTVKALVEMQNWRALLENDQLRIEQRHGRVFDGWKEGKIYFPPTYKYSHNSDRYAGDDLHPKEKRRTPAWCDRILWYGRGLQQLSYVRGESRFSDHRPVSSVFWAEVESVPNRLRKSMSCSSSKIQVEELLPYSHGYTELCFF</sequence>
<dbReference type="GO" id="GO:0034485">
    <property type="term" value="F:phosphatidylinositol-3,4,5-trisphosphate 5-phosphatase activity"/>
    <property type="evidence" value="ECO:0007669"/>
    <property type="project" value="UniProtKB-EC"/>
</dbReference>
<dbReference type="FunFam" id="3.60.10.10:FF:000023">
    <property type="entry name" value="Type IV inositol polyphosphate 5-phosphatase 7"/>
    <property type="match status" value="1"/>
</dbReference>
<dbReference type="Proteomes" id="UP000295252">
    <property type="component" value="Chromosome V"/>
</dbReference>
<comment type="similarity">
    <text evidence="2">Belongs to the inositol polyphosphate 5-phosphatase family.</text>
</comment>
<dbReference type="OrthoDB" id="62798at2759"/>
<keyword evidence="8" id="KW-1185">Reference proteome</keyword>
<dbReference type="PANTHER" id="PTHR45666:SF34">
    <property type="entry name" value="TYPE IV INOSITOL POLYPHOSPHATE 5-PHOSPHATASE 7"/>
    <property type="match status" value="1"/>
</dbReference>
<evidence type="ECO:0000256" key="2">
    <source>
        <dbReference type="ARBA" id="ARBA00010768"/>
    </source>
</evidence>
<dbReference type="InParanoid" id="A0A068TUR5"/>
<evidence type="ECO:0000259" key="6">
    <source>
        <dbReference type="SMART" id="SM00128"/>
    </source>
</evidence>
<name>A0A068TUR5_COFCA</name>
<evidence type="ECO:0000313" key="8">
    <source>
        <dbReference type="Proteomes" id="UP000295252"/>
    </source>
</evidence>
<dbReference type="GO" id="GO:0046856">
    <property type="term" value="P:phosphatidylinositol dephosphorylation"/>
    <property type="evidence" value="ECO:0007669"/>
    <property type="project" value="InterPro"/>
</dbReference>
<dbReference type="EMBL" id="HG739087">
    <property type="protein sequence ID" value="CDO99088.1"/>
    <property type="molecule type" value="Genomic_DNA"/>
</dbReference>
<organism evidence="7 8">
    <name type="scientific">Coffea canephora</name>
    <name type="common">Robusta coffee</name>
    <dbReference type="NCBI Taxonomy" id="49390"/>
    <lineage>
        <taxon>Eukaryota</taxon>
        <taxon>Viridiplantae</taxon>
        <taxon>Streptophyta</taxon>
        <taxon>Embryophyta</taxon>
        <taxon>Tracheophyta</taxon>
        <taxon>Spermatophyta</taxon>
        <taxon>Magnoliopsida</taxon>
        <taxon>eudicotyledons</taxon>
        <taxon>Gunneridae</taxon>
        <taxon>Pentapetalae</taxon>
        <taxon>asterids</taxon>
        <taxon>lamiids</taxon>
        <taxon>Gentianales</taxon>
        <taxon>Rubiaceae</taxon>
        <taxon>Ixoroideae</taxon>
        <taxon>Gardenieae complex</taxon>
        <taxon>Bertiereae - Coffeeae clade</taxon>
        <taxon>Coffeeae</taxon>
        <taxon>Coffea</taxon>
    </lineage>
</organism>
<dbReference type="Pfam" id="PF22669">
    <property type="entry name" value="Exo_endo_phos2"/>
    <property type="match status" value="2"/>
</dbReference>
<dbReference type="Gramene" id="CDO99088">
    <property type="protein sequence ID" value="CDO99088"/>
    <property type="gene ID" value="GSCOC_T00026114001"/>
</dbReference>
<evidence type="ECO:0000256" key="5">
    <source>
        <dbReference type="SAM" id="MobiDB-lite"/>
    </source>
</evidence>
<feature type="domain" description="Inositol polyphosphate-related phosphatase" evidence="6">
    <location>
        <begin position="293"/>
        <end position="589"/>
    </location>
</feature>
<dbReference type="STRING" id="49390.A0A068TUR5"/>
<feature type="region of interest" description="Disordered" evidence="5">
    <location>
        <begin position="246"/>
        <end position="303"/>
    </location>
</feature>
<accession>A0A068TUR5</accession>
<protein>
    <recommendedName>
        <fullName evidence="6">Inositol polyphosphate-related phosphatase domain-containing protein</fullName>
    </recommendedName>
</protein>
<dbReference type="InterPro" id="IPR045849">
    <property type="entry name" value="IP5P_plant"/>
</dbReference>
<evidence type="ECO:0000313" key="7">
    <source>
        <dbReference type="EMBL" id="CDO99088.1"/>
    </source>
</evidence>
<dbReference type="PhylomeDB" id="A0A068TUR5"/>
<evidence type="ECO:0000256" key="1">
    <source>
        <dbReference type="ARBA" id="ARBA00001786"/>
    </source>
</evidence>
<dbReference type="Gene3D" id="3.60.10.10">
    <property type="entry name" value="Endonuclease/exonuclease/phosphatase"/>
    <property type="match status" value="2"/>
</dbReference>
<dbReference type="InterPro" id="IPR000300">
    <property type="entry name" value="IPPc"/>
</dbReference>
<feature type="region of interest" description="Disordered" evidence="5">
    <location>
        <begin position="45"/>
        <end position="75"/>
    </location>
</feature>